<evidence type="ECO:0008006" key="4">
    <source>
        <dbReference type="Google" id="ProtNLM"/>
    </source>
</evidence>
<feature type="region of interest" description="Disordered" evidence="1">
    <location>
        <begin position="30"/>
        <end position="51"/>
    </location>
</feature>
<reference evidence="3" key="1">
    <citation type="journal article" date="2019" name="Int. J. Syst. Evol. Microbiol.">
        <title>The Global Catalogue of Microorganisms (GCM) 10K type strain sequencing project: providing services to taxonomists for standard genome sequencing and annotation.</title>
        <authorList>
            <consortium name="The Broad Institute Genomics Platform"/>
            <consortium name="The Broad Institute Genome Sequencing Center for Infectious Disease"/>
            <person name="Wu L."/>
            <person name="Ma J."/>
        </authorList>
    </citation>
    <scope>NUCLEOTIDE SEQUENCE [LARGE SCALE GENOMIC DNA]</scope>
    <source>
        <strain evidence="3">CCUG 39970</strain>
    </source>
</reference>
<evidence type="ECO:0000313" key="2">
    <source>
        <dbReference type="EMBL" id="MFC4455097.1"/>
    </source>
</evidence>
<dbReference type="RefSeq" id="WP_380129815.1">
    <property type="nucleotide sequence ID" value="NZ_JBHSEG010000008.1"/>
</dbReference>
<organism evidence="2 3">
    <name type="scientific">Deinococcus sonorensis</name>
    <dbReference type="NCBI Taxonomy" id="309891"/>
    <lineage>
        <taxon>Bacteria</taxon>
        <taxon>Thermotogati</taxon>
        <taxon>Deinococcota</taxon>
        <taxon>Deinococci</taxon>
        <taxon>Deinococcales</taxon>
        <taxon>Deinococcaceae</taxon>
        <taxon>Deinococcus</taxon>
    </lineage>
</organism>
<gene>
    <name evidence="2" type="ORF">ACFO0P_15050</name>
</gene>
<sequence>MITSQHVQLSRQAHARGLTDITVARSAGVSISKVKRDRQHRTATPPSSADVHGLRSAWTACWSSTMA</sequence>
<protein>
    <recommendedName>
        <fullName evidence="4">Resolvase HTH domain-containing protein</fullName>
    </recommendedName>
</protein>
<dbReference type="Proteomes" id="UP001595939">
    <property type="component" value="Unassembled WGS sequence"/>
</dbReference>
<evidence type="ECO:0000313" key="3">
    <source>
        <dbReference type="Proteomes" id="UP001595939"/>
    </source>
</evidence>
<accession>A0ABV8YAY1</accession>
<proteinExistence type="predicted"/>
<evidence type="ECO:0000256" key="1">
    <source>
        <dbReference type="SAM" id="MobiDB-lite"/>
    </source>
</evidence>
<comment type="caution">
    <text evidence="2">The sequence shown here is derived from an EMBL/GenBank/DDBJ whole genome shotgun (WGS) entry which is preliminary data.</text>
</comment>
<name>A0ABV8YAY1_9DEIO</name>
<dbReference type="EMBL" id="JBHSEG010000008">
    <property type="protein sequence ID" value="MFC4455097.1"/>
    <property type="molecule type" value="Genomic_DNA"/>
</dbReference>
<keyword evidence="3" id="KW-1185">Reference proteome</keyword>